<feature type="chain" id="PRO_5013348298" description="DUF7732 domain-containing protein" evidence="3">
    <location>
        <begin position="18"/>
        <end position="272"/>
    </location>
</feature>
<feature type="region of interest" description="Disordered" evidence="1">
    <location>
        <begin position="30"/>
        <end position="102"/>
    </location>
</feature>
<evidence type="ECO:0000256" key="1">
    <source>
        <dbReference type="SAM" id="MobiDB-lite"/>
    </source>
</evidence>
<organism evidence="5 6">
    <name type="scientific">Elaphomyces granulatus</name>
    <dbReference type="NCBI Taxonomy" id="519963"/>
    <lineage>
        <taxon>Eukaryota</taxon>
        <taxon>Fungi</taxon>
        <taxon>Dikarya</taxon>
        <taxon>Ascomycota</taxon>
        <taxon>Pezizomycotina</taxon>
        <taxon>Eurotiomycetes</taxon>
        <taxon>Eurotiomycetidae</taxon>
        <taxon>Eurotiales</taxon>
        <taxon>Elaphomycetaceae</taxon>
        <taxon>Elaphomyces</taxon>
    </lineage>
</organism>
<dbReference type="PANTHER" id="PTHR42091:SF1">
    <property type="entry name" value="CONSERVED GLYCINE-RICH PROTEIN (AFU_ORTHOLOGUE AFUA_7G02440)"/>
    <property type="match status" value="1"/>
</dbReference>
<feature type="transmembrane region" description="Helical" evidence="2">
    <location>
        <begin position="250"/>
        <end position="270"/>
    </location>
</feature>
<evidence type="ECO:0000256" key="3">
    <source>
        <dbReference type="SAM" id="SignalP"/>
    </source>
</evidence>
<comment type="caution">
    <text evidence="5">The sequence shown here is derived from an EMBL/GenBank/DDBJ whole genome shotgun (WGS) entry which is preliminary data.</text>
</comment>
<dbReference type="Pfam" id="PF24866">
    <property type="entry name" value="DUF7732"/>
    <property type="match status" value="1"/>
</dbReference>
<dbReference type="PANTHER" id="PTHR42091">
    <property type="entry name" value="CONSERVED GLYCINE-RICH PROTEIN (AFU_ORTHOLOGUE AFUA_7G02440)"/>
    <property type="match status" value="1"/>
</dbReference>
<evidence type="ECO:0000259" key="4">
    <source>
        <dbReference type="Pfam" id="PF24866"/>
    </source>
</evidence>
<keyword evidence="2" id="KW-0472">Membrane</keyword>
<keyword evidence="6" id="KW-1185">Reference proteome</keyword>
<sequence>MRPTLAILLCLSPLVLSILSAPQSDVDLQNAEPPALPSTHAPLVGRVAKGGGGGGKGGGGGGGKGGSTGGSGGKGGSTGGKMSGSSGSSSNLGGTTRSGSGSPRTYGGGAYYLGGARAPYTAGSRSPSGIVPVLLPANHLLFFPYPWRYSVYAYPYPYPYQYTENGKNQAYPVTCLCEEYSVCGCNECGNGTSCAYLSSVLASNSSTDVRIVDANGTRTIYINGTLENGTTAADPSLSGSLSVNQFHLSGYWVVLILAVSVFLIPMNHYLRL</sequence>
<dbReference type="Proteomes" id="UP000243515">
    <property type="component" value="Unassembled WGS sequence"/>
</dbReference>
<dbReference type="InterPro" id="IPR056634">
    <property type="entry name" value="DUF7732"/>
</dbReference>
<name>A0A232M0Z2_9EURO</name>
<dbReference type="AlphaFoldDB" id="A0A232M0Z2"/>
<evidence type="ECO:0000313" key="5">
    <source>
        <dbReference type="EMBL" id="OXV10069.1"/>
    </source>
</evidence>
<dbReference type="EMBL" id="NPHW01003151">
    <property type="protein sequence ID" value="OXV10069.1"/>
    <property type="molecule type" value="Genomic_DNA"/>
</dbReference>
<accession>A0A232M0Z2</accession>
<evidence type="ECO:0000256" key="2">
    <source>
        <dbReference type="SAM" id="Phobius"/>
    </source>
</evidence>
<reference evidence="5 6" key="1">
    <citation type="journal article" date="2015" name="Environ. Microbiol.">
        <title>Metagenome sequence of Elaphomyces granulatus from sporocarp tissue reveals Ascomycota ectomycorrhizal fingerprints of genome expansion and a Proteobacteria-rich microbiome.</title>
        <authorList>
            <person name="Quandt C.A."/>
            <person name="Kohler A."/>
            <person name="Hesse C.N."/>
            <person name="Sharpton T.J."/>
            <person name="Martin F."/>
            <person name="Spatafora J.W."/>
        </authorList>
    </citation>
    <scope>NUCLEOTIDE SEQUENCE [LARGE SCALE GENOMIC DNA]</scope>
    <source>
        <strain evidence="5 6">OSC145934</strain>
    </source>
</reference>
<feature type="domain" description="DUF7732" evidence="4">
    <location>
        <begin position="111"/>
        <end position="230"/>
    </location>
</feature>
<dbReference type="OrthoDB" id="5425547at2759"/>
<protein>
    <recommendedName>
        <fullName evidence="4">DUF7732 domain-containing protein</fullName>
    </recommendedName>
</protein>
<keyword evidence="2" id="KW-1133">Transmembrane helix</keyword>
<feature type="compositionally biased region" description="Low complexity" evidence="1">
    <location>
        <begin position="83"/>
        <end position="102"/>
    </location>
</feature>
<gene>
    <name evidence="5" type="ORF">Egran_02164</name>
</gene>
<keyword evidence="2" id="KW-0812">Transmembrane</keyword>
<keyword evidence="3" id="KW-0732">Signal</keyword>
<feature type="signal peptide" evidence="3">
    <location>
        <begin position="1"/>
        <end position="17"/>
    </location>
</feature>
<proteinExistence type="predicted"/>
<feature type="compositionally biased region" description="Gly residues" evidence="1">
    <location>
        <begin position="48"/>
        <end position="82"/>
    </location>
</feature>
<evidence type="ECO:0000313" key="6">
    <source>
        <dbReference type="Proteomes" id="UP000243515"/>
    </source>
</evidence>